<evidence type="ECO:0000313" key="2">
    <source>
        <dbReference type="EMBL" id="SEW51976.1"/>
    </source>
</evidence>
<dbReference type="InterPro" id="IPR029044">
    <property type="entry name" value="Nucleotide-diphossugar_trans"/>
</dbReference>
<gene>
    <name evidence="2" type="ORF">SAMN04488122_4623</name>
</gene>
<dbReference type="PANTHER" id="PTHR22916:SF3">
    <property type="entry name" value="UDP-GLCNAC:BETAGAL BETA-1,3-N-ACETYLGLUCOSAMINYLTRANSFERASE-LIKE PROTEIN 1"/>
    <property type="match status" value="1"/>
</dbReference>
<sequence>MPEPLVSIIVPVYNLAPYLPACIDSLLQQTYAPLEIILINDASTDSSLEVLQNYQQQHPRLQVYSQPNAGPGPARNNGIDRATGEYIVFLDGDDWFAPETVADCMETALREDADIVCFGYRQITHQDGQEKELYRFEYDPAFYTDNDNIAGALGENGHNPSKLNTATMGKLYRTSLLNENNIRFRLSIFEDSPFMLEAVFYASRIRAVKGALYNYLLRDKSLAEKSITTGTLSAEKLQHFYAADQLIKEFLIAKNIFARYEALYHSFHNGRVLLYGGYLDVYGKGENRYAASWAIFIAVLKEHRHSITPDRKGLYRGYRKRVVPLYWGAKLSAISQRAAHRFFRIYEQMLAP</sequence>
<evidence type="ECO:0000259" key="1">
    <source>
        <dbReference type="Pfam" id="PF00535"/>
    </source>
</evidence>
<dbReference type="Pfam" id="PF00535">
    <property type="entry name" value="Glycos_transf_2"/>
    <property type="match status" value="1"/>
</dbReference>
<proteinExistence type="predicted"/>
<reference evidence="3" key="1">
    <citation type="submission" date="2016-10" db="EMBL/GenBank/DDBJ databases">
        <authorList>
            <person name="Varghese N."/>
            <person name="Submissions S."/>
        </authorList>
    </citation>
    <scope>NUCLEOTIDE SEQUENCE [LARGE SCALE GENOMIC DNA]</scope>
    <source>
        <strain evidence="3">DSM 3695</strain>
    </source>
</reference>
<dbReference type="STRING" id="29529.SAMN04488122_4623"/>
<dbReference type="RefSeq" id="WP_089898439.1">
    <property type="nucleotide sequence ID" value="NZ_FOJG01000002.1"/>
</dbReference>
<keyword evidence="3" id="KW-1185">Reference proteome</keyword>
<dbReference type="OrthoDB" id="6307329at2"/>
<dbReference type="Proteomes" id="UP000199310">
    <property type="component" value="Unassembled WGS sequence"/>
</dbReference>
<dbReference type="EMBL" id="FOJG01000002">
    <property type="protein sequence ID" value="SEW51976.1"/>
    <property type="molecule type" value="Genomic_DNA"/>
</dbReference>
<dbReference type="InterPro" id="IPR001173">
    <property type="entry name" value="Glyco_trans_2-like"/>
</dbReference>
<protein>
    <submittedName>
        <fullName evidence="2">Glycosyltransferase involved in cell wall bisynthesis</fullName>
    </submittedName>
</protein>
<evidence type="ECO:0000313" key="3">
    <source>
        <dbReference type="Proteomes" id="UP000199310"/>
    </source>
</evidence>
<dbReference type="Gene3D" id="3.90.550.10">
    <property type="entry name" value="Spore Coat Polysaccharide Biosynthesis Protein SpsA, Chain A"/>
    <property type="match status" value="1"/>
</dbReference>
<feature type="domain" description="Glycosyltransferase 2-like" evidence="1">
    <location>
        <begin position="7"/>
        <end position="145"/>
    </location>
</feature>
<organism evidence="2 3">
    <name type="scientific">Chitinophaga arvensicola</name>
    <dbReference type="NCBI Taxonomy" id="29529"/>
    <lineage>
        <taxon>Bacteria</taxon>
        <taxon>Pseudomonadati</taxon>
        <taxon>Bacteroidota</taxon>
        <taxon>Chitinophagia</taxon>
        <taxon>Chitinophagales</taxon>
        <taxon>Chitinophagaceae</taxon>
        <taxon>Chitinophaga</taxon>
    </lineage>
</organism>
<dbReference type="PANTHER" id="PTHR22916">
    <property type="entry name" value="GLYCOSYLTRANSFERASE"/>
    <property type="match status" value="1"/>
</dbReference>
<accession>A0A1I0S7Y0</accession>
<dbReference type="AlphaFoldDB" id="A0A1I0S7Y0"/>
<name>A0A1I0S7Y0_9BACT</name>
<dbReference type="SUPFAM" id="SSF53448">
    <property type="entry name" value="Nucleotide-diphospho-sugar transferases"/>
    <property type="match status" value="1"/>
</dbReference>
<dbReference type="GO" id="GO:0016758">
    <property type="term" value="F:hexosyltransferase activity"/>
    <property type="evidence" value="ECO:0007669"/>
    <property type="project" value="UniProtKB-ARBA"/>
</dbReference>
<keyword evidence="2" id="KW-0808">Transferase</keyword>
<dbReference type="CDD" id="cd00761">
    <property type="entry name" value="Glyco_tranf_GTA_type"/>
    <property type="match status" value="1"/>
</dbReference>